<name>A0A4Y3KG88_CELUD</name>
<feature type="transmembrane region" description="Helical" evidence="4">
    <location>
        <begin position="152"/>
        <end position="173"/>
    </location>
</feature>
<feature type="domain" description="Signal transduction histidine kinase subgroup 3 dimerisation and phosphoacceptor" evidence="5">
    <location>
        <begin position="226"/>
        <end position="290"/>
    </location>
</feature>
<dbReference type="RefSeq" id="WP_166772045.1">
    <property type="nucleotide sequence ID" value="NZ_BJLP01000042.1"/>
</dbReference>
<keyword evidence="7" id="KW-1185">Reference proteome</keyword>
<dbReference type="CDD" id="cd16917">
    <property type="entry name" value="HATPase_UhpB-NarQ-NarX-like"/>
    <property type="match status" value="1"/>
</dbReference>
<dbReference type="Gene3D" id="1.20.5.1930">
    <property type="match status" value="1"/>
</dbReference>
<keyword evidence="4" id="KW-1133">Transmembrane helix</keyword>
<protein>
    <recommendedName>
        <fullName evidence="5">Signal transduction histidine kinase subgroup 3 dimerisation and phosphoacceptor domain-containing protein</fullName>
    </recommendedName>
</protein>
<evidence type="ECO:0000313" key="6">
    <source>
        <dbReference type="EMBL" id="GEA81930.1"/>
    </source>
</evidence>
<dbReference type="EMBL" id="BJLP01000042">
    <property type="protein sequence ID" value="GEA81930.1"/>
    <property type="molecule type" value="Genomic_DNA"/>
</dbReference>
<dbReference type="AlphaFoldDB" id="A0A4Y3KG88"/>
<feature type="transmembrane region" description="Helical" evidence="4">
    <location>
        <begin position="21"/>
        <end position="42"/>
    </location>
</feature>
<dbReference type="GO" id="GO:0000155">
    <property type="term" value="F:phosphorelay sensor kinase activity"/>
    <property type="evidence" value="ECO:0007669"/>
    <property type="project" value="InterPro"/>
</dbReference>
<feature type="transmembrane region" description="Helical" evidence="4">
    <location>
        <begin position="54"/>
        <end position="72"/>
    </location>
</feature>
<dbReference type="SUPFAM" id="SSF55874">
    <property type="entry name" value="ATPase domain of HSP90 chaperone/DNA topoisomerase II/histidine kinase"/>
    <property type="match status" value="1"/>
</dbReference>
<feature type="transmembrane region" description="Helical" evidence="4">
    <location>
        <begin position="93"/>
        <end position="113"/>
    </location>
</feature>
<evidence type="ECO:0000256" key="4">
    <source>
        <dbReference type="SAM" id="Phobius"/>
    </source>
</evidence>
<dbReference type="InterPro" id="IPR011712">
    <property type="entry name" value="Sig_transdc_His_kin_sub3_dim/P"/>
</dbReference>
<evidence type="ECO:0000313" key="7">
    <source>
        <dbReference type="Proteomes" id="UP000315842"/>
    </source>
</evidence>
<feature type="transmembrane region" description="Helical" evidence="4">
    <location>
        <begin position="185"/>
        <end position="205"/>
    </location>
</feature>
<keyword evidence="2" id="KW-0418">Kinase</keyword>
<dbReference type="GO" id="GO:0016020">
    <property type="term" value="C:membrane"/>
    <property type="evidence" value="ECO:0007669"/>
    <property type="project" value="InterPro"/>
</dbReference>
<dbReference type="GO" id="GO:0046983">
    <property type="term" value="F:protein dimerization activity"/>
    <property type="evidence" value="ECO:0007669"/>
    <property type="project" value="InterPro"/>
</dbReference>
<accession>A0A4Y3KG88</accession>
<dbReference type="InterPro" id="IPR050482">
    <property type="entry name" value="Sensor_HK_TwoCompSys"/>
</dbReference>
<evidence type="ECO:0000256" key="1">
    <source>
        <dbReference type="ARBA" id="ARBA00022679"/>
    </source>
</evidence>
<gene>
    <name evidence="6" type="ORF">CUD01_23740</name>
</gene>
<sequence length="423" mass="44558">MPAGGSTRSGQDAATPGEPGLGPLTAYTWLSLLAVGLISVSFPLGELVTVALPPGWTVFAIATTLLAGYLQVDLLRRAPGLRATPLPDHPHRLLRALAVVLGLVASLVLWAVAGTGHRVGWLYAMPFGALVAAVLVHRTPSLLEPDASHRPAALVAGASVVGTAAAALVGYRADVPHADVTVRALYGAAVVVAAATLQLGQVWVWQVMQALHVARVRAADLALTNERMRFAAELHDVQGHHLQVIVVTAELAEQLVPRDPQAAVRHLQRIRSLAVTALEDTRAVAYAYRRTSFTAELDNGVAVLRAAGVDVHVHGEPDLLPPEHGSAMGHLVREATTNHLRHSDARECTIEIGHVGTDVVVTVRDPGPARASSVVRDTRRGQGLAGLADRFAAAGGTIEARDTEHGFVLTGRLPRDATARRGT</sequence>
<proteinExistence type="predicted"/>
<comment type="caution">
    <text evidence="6">The sequence shown here is derived from an EMBL/GenBank/DDBJ whole genome shotgun (WGS) entry which is preliminary data.</text>
</comment>
<evidence type="ECO:0000256" key="2">
    <source>
        <dbReference type="ARBA" id="ARBA00022777"/>
    </source>
</evidence>
<dbReference type="InterPro" id="IPR036890">
    <property type="entry name" value="HATPase_C_sf"/>
</dbReference>
<dbReference type="PANTHER" id="PTHR24421">
    <property type="entry name" value="NITRATE/NITRITE SENSOR PROTEIN NARX-RELATED"/>
    <property type="match status" value="1"/>
</dbReference>
<dbReference type="Pfam" id="PF07730">
    <property type="entry name" value="HisKA_3"/>
    <property type="match status" value="1"/>
</dbReference>
<dbReference type="Gene3D" id="3.30.565.10">
    <property type="entry name" value="Histidine kinase-like ATPase, C-terminal domain"/>
    <property type="match status" value="1"/>
</dbReference>
<dbReference type="Proteomes" id="UP000315842">
    <property type="component" value="Unassembled WGS sequence"/>
</dbReference>
<reference evidence="6 7" key="1">
    <citation type="submission" date="2019-06" db="EMBL/GenBank/DDBJ databases">
        <title>Whole genome shotgun sequence of Cellulomonas uda NBRC 3747.</title>
        <authorList>
            <person name="Hosoyama A."/>
            <person name="Uohara A."/>
            <person name="Ohji S."/>
            <person name="Ichikawa N."/>
        </authorList>
    </citation>
    <scope>NUCLEOTIDE SEQUENCE [LARGE SCALE GENOMIC DNA]</scope>
    <source>
        <strain evidence="6 7">NBRC 3747</strain>
    </source>
</reference>
<evidence type="ECO:0000256" key="3">
    <source>
        <dbReference type="ARBA" id="ARBA00023012"/>
    </source>
</evidence>
<keyword evidence="4" id="KW-0812">Transmembrane</keyword>
<keyword evidence="1" id="KW-0808">Transferase</keyword>
<feature type="transmembrane region" description="Helical" evidence="4">
    <location>
        <begin position="119"/>
        <end position="140"/>
    </location>
</feature>
<organism evidence="6 7">
    <name type="scientific">Cellulomonas uda</name>
    <dbReference type="NCBI Taxonomy" id="1714"/>
    <lineage>
        <taxon>Bacteria</taxon>
        <taxon>Bacillati</taxon>
        <taxon>Actinomycetota</taxon>
        <taxon>Actinomycetes</taxon>
        <taxon>Micrococcales</taxon>
        <taxon>Cellulomonadaceae</taxon>
        <taxon>Cellulomonas</taxon>
    </lineage>
</organism>
<evidence type="ECO:0000259" key="5">
    <source>
        <dbReference type="Pfam" id="PF07730"/>
    </source>
</evidence>
<keyword evidence="3" id="KW-0902">Two-component regulatory system</keyword>
<keyword evidence="4" id="KW-0472">Membrane</keyword>
<dbReference type="PANTHER" id="PTHR24421:SF63">
    <property type="entry name" value="SENSOR HISTIDINE KINASE DESK"/>
    <property type="match status" value="1"/>
</dbReference>